<evidence type="ECO:0000256" key="4">
    <source>
        <dbReference type="ARBA" id="ARBA00024746"/>
    </source>
</evidence>
<evidence type="ECO:0000256" key="2">
    <source>
        <dbReference type="ARBA" id="ARBA00016013"/>
    </source>
</evidence>
<organism evidence="5 6">
    <name type="scientific">Rarispira pelagica</name>
    <dbReference type="NCBI Taxonomy" id="3141764"/>
    <lineage>
        <taxon>Bacteria</taxon>
        <taxon>Pseudomonadati</taxon>
        <taxon>Spirochaetota</taxon>
        <taxon>Spirochaetia</taxon>
        <taxon>Winmispirales</taxon>
        <taxon>Winmispiraceae</taxon>
        <taxon>Rarispira</taxon>
    </lineage>
</organism>
<protein>
    <recommendedName>
        <fullName evidence="2">Basal-body rod modification protein FlgD</fullName>
    </recommendedName>
</protein>
<comment type="function">
    <text evidence="4">Required for flagellar hook formation. May act as a scaffolding protein.</text>
</comment>
<comment type="similarity">
    <text evidence="1">Belongs to the FlgD family.</text>
</comment>
<sequence length="151" mass="16729">MELSTIMTGADRAKVEAQVDAINKSLQDGRKIKQNLDKDDFLKLLITQLTHQDPTQPLEDKEFIAQMAQFSSLEQITNMNTELAKMSGRLMSSQAVSLLGRTVSVKDGDNIISGVVDEIRGNDFPQLRINNRFYDISAVESILSNAQGGEL</sequence>
<evidence type="ECO:0000313" key="6">
    <source>
        <dbReference type="Proteomes" id="UP001466331"/>
    </source>
</evidence>
<keyword evidence="6" id="KW-1185">Reference proteome</keyword>
<gene>
    <name evidence="5" type="primary">flgD</name>
    <name evidence="5" type="ORF">WKV44_08890</name>
</gene>
<reference evidence="5 6" key="1">
    <citation type="submission" date="2024-03" db="EMBL/GenBank/DDBJ databases">
        <title>Ignisphaera cupida sp. nov., a hyperthermophilic hydrolytic archaeon from a hot spring of Kamchatka, and proposal of Ignisphaeraceae fam. nov.</title>
        <authorList>
            <person name="Podosokorskaya O.A."/>
            <person name="Elcheninov A.G."/>
            <person name="Maltseva A.I."/>
            <person name="Zayulina K.S."/>
            <person name="Novikov A."/>
            <person name="Merkel A.Y."/>
        </authorList>
    </citation>
    <scope>NUCLEOTIDE SEQUENCE [LARGE SCALE GENOMIC DNA]</scope>
    <source>
        <strain evidence="5 6">38H-sp</strain>
    </source>
</reference>
<dbReference type="Proteomes" id="UP001466331">
    <property type="component" value="Unassembled WGS sequence"/>
</dbReference>
<dbReference type="RefSeq" id="WP_420070108.1">
    <property type="nucleotide sequence ID" value="NZ_JBCHKQ010000004.1"/>
</dbReference>
<evidence type="ECO:0000256" key="3">
    <source>
        <dbReference type="ARBA" id="ARBA00022795"/>
    </source>
</evidence>
<name>A0ABU9UDA9_9SPIR</name>
<dbReference type="NCBIfam" id="NF007197">
    <property type="entry name" value="PRK09618.1"/>
    <property type="match status" value="1"/>
</dbReference>
<evidence type="ECO:0000313" key="5">
    <source>
        <dbReference type="EMBL" id="MEM5948657.1"/>
    </source>
</evidence>
<keyword evidence="3" id="KW-1005">Bacterial flagellum biogenesis</keyword>
<accession>A0ABU9UDA9</accession>
<keyword evidence="5" id="KW-0282">Flagellum</keyword>
<keyword evidence="5" id="KW-0969">Cilium</keyword>
<evidence type="ECO:0000256" key="1">
    <source>
        <dbReference type="ARBA" id="ARBA00010577"/>
    </source>
</evidence>
<comment type="caution">
    <text evidence="5">The sequence shown here is derived from an EMBL/GenBank/DDBJ whole genome shotgun (WGS) entry which is preliminary data.</text>
</comment>
<dbReference type="InterPro" id="IPR005648">
    <property type="entry name" value="FlgD"/>
</dbReference>
<dbReference type="EMBL" id="JBCHKQ010000004">
    <property type="protein sequence ID" value="MEM5948657.1"/>
    <property type="molecule type" value="Genomic_DNA"/>
</dbReference>
<dbReference type="Pfam" id="PF03963">
    <property type="entry name" value="FlgD"/>
    <property type="match status" value="1"/>
</dbReference>
<keyword evidence="5" id="KW-0966">Cell projection</keyword>
<proteinExistence type="inferred from homology"/>